<evidence type="ECO:0000256" key="2">
    <source>
        <dbReference type="SAM" id="Phobius"/>
    </source>
</evidence>
<feature type="compositionally biased region" description="Low complexity" evidence="1">
    <location>
        <begin position="1"/>
        <end position="10"/>
    </location>
</feature>
<feature type="transmembrane region" description="Helical" evidence="2">
    <location>
        <begin position="105"/>
        <end position="129"/>
    </location>
</feature>
<dbReference type="EMBL" id="AP022577">
    <property type="protein sequence ID" value="BBX87103.1"/>
    <property type="molecule type" value="Genomic_DNA"/>
</dbReference>
<reference evidence="3 4" key="1">
    <citation type="journal article" date="2019" name="Emerg. Microbes Infect.">
        <title>Comprehensive subspecies identification of 175 nontuberculous mycobacteria species based on 7547 genomic profiles.</title>
        <authorList>
            <person name="Matsumoto Y."/>
            <person name="Kinjo T."/>
            <person name="Motooka D."/>
            <person name="Nabeya D."/>
            <person name="Jung N."/>
            <person name="Uechi K."/>
            <person name="Horii T."/>
            <person name="Iida T."/>
            <person name="Fujita J."/>
            <person name="Nakamura S."/>
        </authorList>
    </citation>
    <scope>NUCLEOTIDE SEQUENCE [LARGE SCALE GENOMIC DNA]</scope>
    <source>
        <strain evidence="3 4">JCM 15296</strain>
    </source>
</reference>
<feature type="compositionally biased region" description="Pro residues" evidence="1">
    <location>
        <begin position="11"/>
        <end position="27"/>
    </location>
</feature>
<feature type="region of interest" description="Disordered" evidence="1">
    <location>
        <begin position="1"/>
        <end position="78"/>
    </location>
</feature>
<dbReference type="Proteomes" id="UP000465609">
    <property type="component" value="Chromosome"/>
</dbReference>
<keyword evidence="4" id="KW-1185">Reference proteome</keyword>
<evidence type="ECO:0000256" key="1">
    <source>
        <dbReference type="SAM" id="MobiDB-lite"/>
    </source>
</evidence>
<evidence type="ECO:0008006" key="5">
    <source>
        <dbReference type="Google" id="ProtNLM"/>
    </source>
</evidence>
<protein>
    <recommendedName>
        <fullName evidence="5">DUF4190 domain-containing protein</fullName>
    </recommendedName>
</protein>
<organism evidence="3 4">
    <name type="scientific">Mycolicibacterium aubagnense</name>
    <dbReference type="NCBI Taxonomy" id="319707"/>
    <lineage>
        <taxon>Bacteria</taxon>
        <taxon>Bacillati</taxon>
        <taxon>Actinomycetota</taxon>
        <taxon>Actinomycetes</taxon>
        <taxon>Mycobacteriales</taxon>
        <taxon>Mycobacteriaceae</taxon>
        <taxon>Mycolicibacterium</taxon>
    </lineage>
</organism>
<keyword evidence="2" id="KW-0472">Membrane</keyword>
<evidence type="ECO:0000313" key="4">
    <source>
        <dbReference type="Proteomes" id="UP000465609"/>
    </source>
</evidence>
<name>A0ABN5YZI7_9MYCO</name>
<feature type="compositionally biased region" description="Low complexity" evidence="1">
    <location>
        <begin position="28"/>
        <end position="63"/>
    </location>
</feature>
<dbReference type="RefSeq" id="WP_138229529.1">
    <property type="nucleotide sequence ID" value="NZ_AP022577.1"/>
</dbReference>
<gene>
    <name evidence="3" type="ORF">MAUB_49760</name>
</gene>
<keyword evidence="2" id="KW-0812">Transmembrane</keyword>
<sequence>MTYPDPRYPQQQPPPGPYPTGPNPPGGYPNQQQPYPYAQPGYQQPVYQQPGYQQPYGYPQPYGYQPPQPQPRSDGNSAGWHAASMVIATLFRGTYGLGGSARNRVVTALMCMGIGLVALVIVVLAGMYLR</sequence>
<accession>A0ABN5YZI7</accession>
<evidence type="ECO:0000313" key="3">
    <source>
        <dbReference type="EMBL" id="BBX87103.1"/>
    </source>
</evidence>
<keyword evidence="2" id="KW-1133">Transmembrane helix</keyword>
<proteinExistence type="predicted"/>